<keyword evidence="7" id="KW-0539">Nucleus</keyword>
<feature type="domain" description="Calmodulin binding protein C-terminal" evidence="10">
    <location>
        <begin position="318"/>
        <end position="376"/>
    </location>
</feature>
<dbReference type="EMBL" id="BDDD01000207">
    <property type="protein sequence ID" value="GAV61521.1"/>
    <property type="molecule type" value="Genomic_DNA"/>
</dbReference>
<dbReference type="GO" id="GO:0003700">
    <property type="term" value="F:DNA-binding transcription factor activity"/>
    <property type="evidence" value="ECO:0007669"/>
    <property type="project" value="TreeGrafter"/>
</dbReference>
<evidence type="ECO:0000256" key="6">
    <source>
        <dbReference type="ARBA" id="ARBA00023163"/>
    </source>
</evidence>
<evidence type="ECO:0000313" key="12">
    <source>
        <dbReference type="Proteomes" id="UP000187406"/>
    </source>
</evidence>
<gene>
    <name evidence="11" type="ORF">CFOL_v3_05048</name>
</gene>
<keyword evidence="12" id="KW-1185">Reference proteome</keyword>
<comment type="similarity">
    <text evidence="2">Belongs to the plant ACBP60 protein family.</text>
</comment>
<dbReference type="AlphaFoldDB" id="A0A1Q3B0J5"/>
<dbReference type="GO" id="GO:0005516">
    <property type="term" value="F:calmodulin binding"/>
    <property type="evidence" value="ECO:0007669"/>
    <property type="project" value="InterPro"/>
</dbReference>
<dbReference type="Proteomes" id="UP000187406">
    <property type="component" value="Unassembled WGS sequence"/>
</dbReference>
<dbReference type="OrthoDB" id="748178at2759"/>
<dbReference type="STRING" id="3775.A0A1Q3B0J5"/>
<evidence type="ECO:0000256" key="5">
    <source>
        <dbReference type="ARBA" id="ARBA00023159"/>
    </source>
</evidence>
<evidence type="ECO:0000256" key="4">
    <source>
        <dbReference type="ARBA" id="ARBA00023125"/>
    </source>
</evidence>
<dbReference type="GO" id="GO:0080142">
    <property type="term" value="P:regulation of salicylic acid biosynthetic process"/>
    <property type="evidence" value="ECO:0007669"/>
    <property type="project" value="TreeGrafter"/>
</dbReference>
<dbReference type="PANTHER" id="PTHR31713:SF43">
    <property type="entry name" value="CALMODULIN-BINDING PROTEIN 60 G"/>
    <property type="match status" value="1"/>
</dbReference>
<dbReference type="Pfam" id="PF07887">
    <property type="entry name" value="Calmodulin_bind"/>
    <property type="match status" value="1"/>
</dbReference>
<dbReference type="Pfam" id="PF20451">
    <property type="entry name" value="Calmod_bind_M"/>
    <property type="match status" value="1"/>
</dbReference>
<keyword evidence="6" id="KW-0804">Transcription</keyword>
<evidence type="ECO:0000259" key="9">
    <source>
        <dbReference type="Pfam" id="PF20451"/>
    </source>
</evidence>
<dbReference type="InterPro" id="IPR046831">
    <property type="entry name" value="Calmodulin_bind_N"/>
</dbReference>
<evidence type="ECO:0000259" key="8">
    <source>
        <dbReference type="Pfam" id="PF07887"/>
    </source>
</evidence>
<dbReference type="InterPro" id="IPR046830">
    <property type="entry name" value="Calmod_bind_M"/>
</dbReference>
<evidence type="ECO:0000256" key="2">
    <source>
        <dbReference type="ARBA" id="ARBA00007214"/>
    </source>
</evidence>
<comment type="subcellular location">
    <subcellularLocation>
        <location evidence="1">Nucleus</location>
    </subcellularLocation>
</comment>
<evidence type="ECO:0000256" key="1">
    <source>
        <dbReference type="ARBA" id="ARBA00004123"/>
    </source>
</evidence>
<evidence type="ECO:0000313" key="11">
    <source>
        <dbReference type="EMBL" id="GAV61521.1"/>
    </source>
</evidence>
<feature type="domain" description="Calmodulin binding protein-like N-terminal" evidence="8">
    <location>
        <begin position="90"/>
        <end position="237"/>
    </location>
</feature>
<evidence type="ECO:0000256" key="7">
    <source>
        <dbReference type="ARBA" id="ARBA00023242"/>
    </source>
</evidence>
<dbReference type="PANTHER" id="PTHR31713">
    <property type="entry name" value="OS02G0177800 PROTEIN"/>
    <property type="match status" value="1"/>
</dbReference>
<dbReference type="InterPro" id="IPR012416">
    <property type="entry name" value="CBP60"/>
</dbReference>
<dbReference type="FunCoup" id="A0A1Q3B0J5">
    <property type="interactions" value="6"/>
</dbReference>
<keyword evidence="4" id="KW-0238">DNA-binding</keyword>
<feature type="domain" description="Calmodulin binding protein central" evidence="9">
    <location>
        <begin position="250"/>
        <end position="313"/>
    </location>
</feature>
<comment type="caution">
    <text evidence="11">The sequence shown here is derived from an EMBL/GenBank/DDBJ whole genome shotgun (WGS) entry which is preliminary data.</text>
</comment>
<evidence type="ECO:0000259" key="10">
    <source>
        <dbReference type="Pfam" id="PF20452"/>
    </source>
</evidence>
<dbReference type="GO" id="GO:0043565">
    <property type="term" value="F:sequence-specific DNA binding"/>
    <property type="evidence" value="ECO:0007669"/>
    <property type="project" value="TreeGrafter"/>
</dbReference>
<name>A0A1Q3B0J5_CEPFO</name>
<protein>
    <submittedName>
        <fullName evidence="11">Calmodulin_bind domain-containing protein</fullName>
    </submittedName>
</protein>
<dbReference type="InterPro" id="IPR046829">
    <property type="entry name" value="Calmod_bind_C"/>
</dbReference>
<reference evidence="12" key="1">
    <citation type="submission" date="2016-04" db="EMBL/GenBank/DDBJ databases">
        <title>Cephalotus genome sequencing.</title>
        <authorList>
            <person name="Fukushima K."/>
            <person name="Hasebe M."/>
            <person name="Fang X."/>
        </authorList>
    </citation>
    <scope>NUCLEOTIDE SEQUENCE [LARGE SCALE GENOMIC DNA]</scope>
    <source>
        <strain evidence="12">cv. St1</strain>
    </source>
</reference>
<dbReference type="InParanoid" id="A0A1Q3B0J5"/>
<dbReference type="GO" id="GO:0005634">
    <property type="term" value="C:nucleus"/>
    <property type="evidence" value="ECO:0007669"/>
    <property type="project" value="UniProtKB-SubCell"/>
</dbReference>
<accession>A0A1Q3B0J5</accession>
<evidence type="ECO:0000256" key="3">
    <source>
        <dbReference type="ARBA" id="ARBA00023015"/>
    </source>
</evidence>
<keyword evidence="3" id="KW-0805">Transcription regulation</keyword>
<organism evidence="11 12">
    <name type="scientific">Cephalotus follicularis</name>
    <name type="common">Albany pitcher plant</name>
    <dbReference type="NCBI Taxonomy" id="3775"/>
    <lineage>
        <taxon>Eukaryota</taxon>
        <taxon>Viridiplantae</taxon>
        <taxon>Streptophyta</taxon>
        <taxon>Embryophyta</taxon>
        <taxon>Tracheophyta</taxon>
        <taxon>Spermatophyta</taxon>
        <taxon>Magnoliopsida</taxon>
        <taxon>eudicotyledons</taxon>
        <taxon>Gunneridae</taxon>
        <taxon>Pentapetalae</taxon>
        <taxon>rosids</taxon>
        <taxon>fabids</taxon>
        <taxon>Oxalidales</taxon>
        <taxon>Cephalotaceae</taxon>
        <taxon>Cephalotus</taxon>
    </lineage>
</organism>
<dbReference type="Pfam" id="PF20452">
    <property type="entry name" value="Calmod_bind_C"/>
    <property type="match status" value="1"/>
</dbReference>
<proteinExistence type="inferred from homology"/>
<keyword evidence="5" id="KW-0010">Activator</keyword>
<sequence>MKRPFHKEGDNGLGVLVHKSKRRLTLHNVISHVMRGLSVDEIMSRMEPFIRKVVREELERVILPFTYSSASVCCSPCLNQIEPSGKRADLQLLFVNKLPHTIFTGSRLESEEGGPVKIVLFNPNTNAVVTSSPLSSIKIEILVLDGDFGSDDQANWSEKDFGTNIVSQRVGKRPLLTGNRRITLRDGAGAIGDVVFTDNSSWTRSRKFRIGARAVQKIASELRIKEARSEAFIVKDHRGELYKKHHPPSLNDEIWRLEKIAKDGTLHARLAKYEVHTVKDFLQLQETNPNFLCRILCTSKKNWDTILDHAMECVLDDKLYTYHVAAQGVGLLFNSIFKVVGAAFDGQNFQPTDRLTLPQKLLVESLKQQAYDNASDWVQINEAAFGCPTRPLMQAEQLPRPNLGLLHHDFAIINKDQLESQIDFSFPSTSTSYRSEIEDDRQLETPVAQDSHPMQFLPQMLRNSFRMGELFSIPHTGENGWSPSATRGAIVSSSNHSDFDNLDNSDFQVLNSSPNATWGQETSFFFGSSSESEVSIFSSFPSIGVFRSRIRKPKAAWCKIRAAIKWDSVRRNVAARRMAMPFFVNY</sequence>